<keyword evidence="1" id="KW-0472">Membrane</keyword>
<evidence type="ECO:0000313" key="3">
    <source>
        <dbReference type="EMBL" id="CDM68726.1"/>
    </source>
</evidence>
<dbReference type="RefSeq" id="WP_044038032.1">
    <property type="nucleotide sequence ID" value="NZ_HG917868.1"/>
</dbReference>
<accession>W6RVK7</accession>
<name>W6RVK7_9CLOT</name>
<dbReference type="EMBL" id="HG917868">
    <property type="protein sequence ID" value="CDM68726.1"/>
    <property type="molecule type" value="Genomic_DNA"/>
</dbReference>
<dbReference type="eggNOG" id="ENOG50332EX">
    <property type="taxonomic scope" value="Bacteria"/>
</dbReference>
<dbReference type="OrthoDB" id="1932057at2"/>
<feature type="transmembrane region" description="Helical" evidence="1">
    <location>
        <begin position="238"/>
        <end position="258"/>
    </location>
</feature>
<dbReference type="Pfam" id="PF10882">
    <property type="entry name" value="bPH_5"/>
    <property type="match status" value="1"/>
</dbReference>
<protein>
    <submittedName>
        <fullName evidence="3">Putative membrane protein</fullName>
    </submittedName>
</protein>
<reference evidence="3 4" key="1">
    <citation type="submission" date="2013-11" db="EMBL/GenBank/DDBJ databases">
        <title>Complete genome sequence of Clostridum sp. M2/40.</title>
        <authorList>
            <person name="Wibberg D."/>
            <person name="Puehler A."/>
            <person name="Schlueter A."/>
        </authorList>
    </citation>
    <scope>NUCLEOTIDE SEQUENCE [LARGE SCALE GENOMIC DNA]</scope>
    <source>
        <strain evidence="4">M2/40</strain>
    </source>
</reference>
<evidence type="ECO:0000259" key="2">
    <source>
        <dbReference type="Pfam" id="PF10882"/>
    </source>
</evidence>
<gene>
    <name evidence="3" type="ORF">CM240_1568</name>
</gene>
<feature type="transmembrane region" description="Helical" evidence="1">
    <location>
        <begin position="270"/>
        <end position="292"/>
    </location>
</feature>
<dbReference type="PATRIC" id="fig|1216932.3.peg.1560"/>
<dbReference type="AlphaFoldDB" id="W6RVK7"/>
<dbReference type="HOGENOM" id="CLU_939108_0_0_9"/>
<keyword evidence="4" id="KW-1185">Reference proteome</keyword>
<feature type="transmembrane region" description="Helical" evidence="1">
    <location>
        <begin position="181"/>
        <end position="203"/>
    </location>
</feature>
<sequence>MKVYKQKPGIGSFYLILMTVILNFALLFISMFIESYMINLFGLVSLICIDIYQMYYIVISFTTRYIVNEDSVTINTFFYLRNIKISMKDIIELRHEENKIDGMVLDGYGMKKFAFGIIYIENIGATRAYISNFENVLLIKTTKGNFAISPIDIGGICDDISIEGSKKVEDKKVSPLYKDKFFLAPFISASFLIIVLMIIPLLLGMKDNYALNSMPLSFNERFEPIKWGTYTQFAVNQISYGLITAGILLCMFLTSNVYSKYDRKSCYKYIYLPLIVAVVLLFMQIQILSIYYF</sequence>
<feature type="transmembrane region" description="Helical" evidence="1">
    <location>
        <begin position="39"/>
        <end position="58"/>
    </location>
</feature>
<evidence type="ECO:0000256" key="1">
    <source>
        <dbReference type="SAM" id="Phobius"/>
    </source>
</evidence>
<evidence type="ECO:0000313" key="4">
    <source>
        <dbReference type="Proteomes" id="UP000019426"/>
    </source>
</evidence>
<feature type="transmembrane region" description="Helical" evidence="1">
    <location>
        <begin position="12"/>
        <end position="33"/>
    </location>
</feature>
<organism evidence="3 4">
    <name type="scientific">Clostridium bornimense</name>
    <dbReference type="NCBI Taxonomy" id="1216932"/>
    <lineage>
        <taxon>Bacteria</taxon>
        <taxon>Bacillati</taxon>
        <taxon>Bacillota</taxon>
        <taxon>Clostridia</taxon>
        <taxon>Eubacteriales</taxon>
        <taxon>Clostridiaceae</taxon>
        <taxon>Clostridium</taxon>
    </lineage>
</organism>
<dbReference type="STRING" id="1216932.CM240_1568"/>
<keyword evidence="1" id="KW-1133">Transmembrane helix</keyword>
<feature type="domain" description="Bacterial Pleckstrin homology" evidence="2">
    <location>
        <begin position="64"/>
        <end position="155"/>
    </location>
</feature>
<dbReference type="Proteomes" id="UP000019426">
    <property type="component" value="Chromosome M2/40_rep1"/>
</dbReference>
<proteinExistence type="predicted"/>
<keyword evidence="1" id="KW-0812">Transmembrane</keyword>
<dbReference type="InterPro" id="IPR027783">
    <property type="entry name" value="Bacterial_PH-related"/>
</dbReference>
<dbReference type="KEGG" id="clt:CM240_1568"/>